<name>A0ACB8TSZ6_9APHY</name>
<gene>
    <name evidence="1" type="ORF">BDY19DRAFT_909416</name>
</gene>
<dbReference type="Proteomes" id="UP001055072">
    <property type="component" value="Unassembled WGS sequence"/>
</dbReference>
<proteinExistence type="predicted"/>
<protein>
    <submittedName>
        <fullName evidence="1">Uncharacterized protein</fullName>
    </submittedName>
</protein>
<comment type="caution">
    <text evidence="1">The sequence shown here is derived from an EMBL/GenBank/DDBJ whole genome shotgun (WGS) entry which is preliminary data.</text>
</comment>
<organism evidence="1 2">
    <name type="scientific">Irpex rosettiformis</name>
    <dbReference type="NCBI Taxonomy" id="378272"/>
    <lineage>
        <taxon>Eukaryota</taxon>
        <taxon>Fungi</taxon>
        <taxon>Dikarya</taxon>
        <taxon>Basidiomycota</taxon>
        <taxon>Agaricomycotina</taxon>
        <taxon>Agaricomycetes</taxon>
        <taxon>Polyporales</taxon>
        <taxon>Irpicaceae</taxon>
        <taxon>Irpex</taxon>
    </lineage>
</organism>
<sequence>MSFLAPCKFTIGNWSAPGPSDYNSNYRHGKLAPRFYGASEHFQTFWNAQINEPHLPEMANYNAYDTVVPESDALPWPPVLTKPRVVSPRPVYAYSFLPSIEGAITRFDSPNSTASTQSSTATIPPWKLPCPDTLDGIPGHVGIVEHGPKLGGYRDLYTPLGFSHYDYVEDNTKNEKNKKIPTTMPIYDSAPLDEGEDVRKNEKFREMIQIMIGGFKTSC</sequence>
<evidence type="ECO:0000313" key="2">
    <source>
        <dbReference type="Proteomes" id="UP001055072"/>
    </source>
</evidence>
<evidence type="ECO:0000313" key="1">
    <source>
        <dbReference type="EMBL" id="KAI0084974.1"/>
    </source>
</evidence>
<accession>A0ACB8TSZ6</accession>
<dbReference type="EMBL" id="MU274936">
    <property type="protein sequence ID" value="KAI0084974.1"/>
    <property type="molecule type" value="Genomic_DNA"/>
</dbReference>
<reference evidence="1" key="1">
    <citation type="journal article" date="2021" name="Environ. Microbiol.">
        <title>Gene family expansions and transcriptome signatures uncover fungal adaptations to wood decay.</title>
        <authorList>
            <person name="Hage H."/>
            <person name="Miyauchi S."/>
            <person name="Viragh M."/>
            <person name="Drula E."/>
            <person name="Min B."/>
            <person name="Chaduli D."/>
            <person name="Navarro D."/>
            <person name="Favel A."/>
            <person name="Norest M."/>
            <person name="Lesage-Meessen L."/>
            <person name="Balint B."/>
            <person name="Merenyi Z."/>
            <person name="de Eugenio L."/>
            <person name="Morin E."/>
            <person name="Martinez A.T."/>
            <person name="Baldrian P."/>
            <person name="Stursova M."/>
            <person name="Martinez M.J."/>
            <person name="Novotny C."/>
            <person name="Magnuson J.K."/>
            <person name="Spatafora J.W."/>
            <person name="Maurice S."/>
            <person name="Pangilinan J."/>
            <person name="Andreopoulos W."/>
            <person name="LaButti K."/>
            <person name="Hundley H."/>
            <person name="Na H."/>
            <person name="Kuo A."/>
            <person name="Barry K."/>
            <person name="Lipzen A."/>
            <person name="Henrissat B."/>
            <person name="Riley R."/>
            <person name="Ahrendt S."/>
            <person name="Nagy L.G."/>
            <person name="Grigoriev I.V."/>
            <person name="Martin F."/>
            <person name="Rosso M.N."/>
        </authorList>
    </citation>
    <scope>NUCLEOTIDE SEQUENCE</scope>
    <source>
        <strain evidence="1">CBS 384.51</strain>
    </source>
</reference>
<keyword evidence="2" id="KW-1185">Reference proteome</keyword>